<evidence type="ECO:0000256" key="2">
    <source>
        <dbReference type="ARBA" id="ARBA00023012"/>
    </source>
</evidence>
<evidence type="ECO:0000256" key="1">
    <source>
        <dbReference type="ARBA" id="ARBA00022553"/>
    </source>
</evidence>
<evidence type="ECO:0000256" key="3">
    <source>
        <dbReference type="ARBA" id="ARBA00023015"/>
    </source>
</evidence>
<dbReference type="InterPro" id="IPR001789">
    <property type="entry name" value="Sig_transdc_resp-reg_receiver"/>
</dbReference>
<protein>
    <submittedName>
        <fullName evidence="9">Response regulator</fullName>
    </submittedName>
</protein>
<organism evidence="9 10">
    <name type="scientific">Advenella mandrilli</name>
    <dbReference type="NCBI Taxonomy" id="2800330"/>
    <lineage>
        <taxon>Bacteria</taxon>
        <taxon>Pseudomonadati</taxon>
        <taxon>Pseudomonadota</taxon>
        <taxon>Betaproteobacteria</taxon>
        <taxon>Burkholderiales</taxon>
        <taxon>Alcaligenaceae</taxon>
    </lineage>
</organism>
<evidence type="ECO:0000313" key="9">
    <source>
        <dbReference type="EMBL" id="MBK1779822.1"/>
    </source>
</evidence>
<keyword evidence="1 6" id="KW-0597">Phosphoprotein</keyword>
<keyword evidence="10" id="KW-1185">Reference proteome</keyword>
<feature type="domain" description="Response regulatory" evidence="8">
    <location>
        <begin position="12"/>
        <end position="129"/>
    </location>
</feature>
<dbReference type="SUPFAM" id="SSF52172">
    <property type="entry name" value="CheY-like"/>
    <property type="match status" value="1"/>
</dbReference>
<dbReference type="InterPro" id="IPR016032">
    <property type="entry name" value="Sig_transdc_resp-reg_C-effctor"/>
</dbReference>
<dbReference type="PANTHER" id="PTHR48111:SF1">
    <property type="entry name" value="TWO-COMPONENT RESPONSE REGULATOR ORR33"/>
    <property type="match status" value="1"/>
</dbReference>
<dbReference type="SMART" id="SM00448">
    <property type="entry name" value="REC"/>
    <property type="match status" value="1"/>
</dbReference>
<dbReference type="CDD" id="cd17574">
    <property type="entry name" value="REC_OmpR"/>
    <property type="match status" value="1"/>
</dbReference>
<dbReference type="Proteomes" id="UP000635316">
    <property type="component" value="Unassembled WGS sequence"/>
</dbReference>
<proteinExistence type="predicted"/>
<dbReference type="PROSITE" id="PS50043">
    <property type="entry name" value="HTH_LUXR_2"/>
    <property type="match status" value="1"/>
</dbReference>
<evidence type="ECO:0000256" key="6">
    <source>
        <dbReference type="PROSITE-ProRule" id="PRU00169"/>
    </source>
</evidence>
<gene>
    <name evidence="9" type="ORF">JHL22_01190</name>
</gene>
<dbReference type="InterPro" id="IPR000792">
    <property type="entry name" value="Tscrpt_reg_LuxR_C"/>
</dbReference>
<dbReference type="InterPro" id="IPR011006">
    <property type="entry name" value="CheY-like_superfamily"/>
</dbReference>
<dbReference type="Gene3D" id="3.40.50.2300">
    <property type="match status" value="1"/>
</dbReference>
<dbReference type="CDD" id="cd06170">
    <property type="entry name" value="LuxR_C_like"/>
    <property type="match status" value="1"/>
</dbReference>
<dbReference type="InterPro" id="IPR039420">
    <property type="entry name" value="WalR-like"/>
</dbReference>
<keyword evidence="2" id="KW-0902">Two-component regulatory system</keyword>
<dbReference type="PRINTS" id="PR00038">
    <property type="entry name" value="HTHLUXR"/>
</dbReference>
<reference evidence="9 10" key="1">
    <citation type="submission" date="2020-12" db="EMBL/GenBank/DDBJ databases">
        <authorList>
            <person name="Lu T."/>
            <person name="Wang Q."/>
            <person name="Han X."/>
        </authorList>
    </citation>
    <scope>NUCLEOTIDE SEQUENCE [LARGE SCALE GENOMIC DNA]</scope>
    <source>
        <strain evidence="9 10">WQ 585</strain>
    </source>
</reference>
<dbReference type="Gene3D" id="1.10.10.10">
    <property type="entry name" value="Winged helix-like DNA-binding domain superfamily/Winged helix DNA-binding domain"/>
    <property type="match status" value="1"/>
</dbReference>
<name>A0ABS1E896_9BURK</name>
<accession>A0ABS1E896</accession>
<dbReference type="Pfam" id="PF00196">
    <property type="entry name" value="GerE"/>
    <property type="match status" value="1"/>
</dbReference>
<dbReference type="SUPFAM" id="SSF46894">
    <property type="entry name" value="C-terminal effector domain of the bipartite response regulators"/>
    <property type="match status" value="1"/>
</dbReference>
<dbReference type="RefSeq" id="WP_200232921.1">
    <property type="nucleotide sequence ID" value="NZ_JAENGP010000001.1"/>
</dbReference>
<keyword evidence="5" id="KW-0804">Transcription</keyword>
<dbReference type="SMART" id="SM00421">
    <property type="entry name" value="HTH_LUXR"/>
    <property type="match status" value="1"/>
</dbReference>
<evidence type="ECO:0000256" key="4">
    <source>
        <dbReference type="ARBA" id="ARBA00023125"/>
    </source>
</evidence>
<dbReference type="PANTHER" id="PTHR48111">
    <property type="entry name" value="REGULATOR OF RPOS"/>
    <property type="match status" value="1"/>
</dbReference>
<evidence type="ECO:0000259" key="7">
    <source>
        <dbReference type="PROSITE" id="PS50043"/>
    </source>
</evidence>
<feature type="modified residue" description="4-aspartylphosphate" evidence="6">
    <location>
        <position position="61"/>
    </location>
</feature>
<dbReference type="InterPro" id="IPR036388">
    <property type="entry name" value="WH-like_DNA-bd_sf"/>
</dbReference>
<keyword evidence="3" id="KW-0805">Transcription regulation</keyword>
<dbReference type="EMBL" id="JAENGP010000001">
    <property type="protein sequence ID" value="MBK1779822.1"/>
    <property type="molecule type" value="Genomic_DNA"/>
</dbReference>
<dbReference type="PROSITE" id="PS50110">
    <property type="entry name" value="RESPONSE_REGULATORY"/>
    <property type="match status" value="1"/>
</dbReference>
<comment type="caution">
    <text evidence="9">The sequence shown here is derived from an EMBL/GenBank/DDBJ whole genome shotgun (WGS) entry which is preliminary data.</text>
</comment>
<dbReference type="Pfam" id="PF00072">
    <property type="entry name" value="Response_reg"/>
    <property type="match status" value="1"/>
</dbReference>
<keyword evidence="4" id="KW-0238">DNA-binding</keyword>
<evidence type="ECO:0000313" key="10">
    <source>
        <dbReference type="Proteomes" id="UP000635316"/>
    </source>
</evidence>
<sequence>MRETATGGTQATILWVEDEPDLREILSDELVGAGYRVVQAVHGQDALQRLKDCRPDLILCDIAMPVMDGYALLRVIRETMTDLADVPFVFLSAQDGSDQITQGKYAGADDYLVKPVNFDLMLATIAARLRQVQRVRNKLSGDSGWMAELAGAGQQLDGQVFHRLARMFNLITAGVVLLDREGRTQFANISAQRLMFDCADSVARGVFSAEGVQGFDGLFSVIRAAVDAGLNGREYTEFLSFPRLNGQRDLLVTVCALDGVGSEDDACAAALFISAGGNNEPVPVKALDVLFKLTPTEARIAWAFAQGLRPDQIAEAFDISLTTVAFHKRNIFQKTNTNRQADLIALLLTLPASVAQE</sequence>
<evidence type="ECO:0000256" key="5">
    <source>
        <dbReference type="ARBA" id="ARBA00023163"/>
    </source>
</evidence>
<feature type="domain" description="HTH luxR-type" evidence="7">
    <location>
        <begin position="286"/>
        <end position="351"/>
    </location>
</feature>
<evidence type="ECO:0000259" key="8">
    <source>
        <dbReference type="PROSITE" id="PS50110"/>
    </source>
</evidence>